<comment type="caution">
    <text evidence="6">The sequence shown here is derived from an EMBL/GenBank/DDBJ whole genome shotgun (WGS) entry which is preliminary data.</text>
</comment>
<reference evidence="6" key="1">
    <citation type="journal article" date="2020" name="Fungal Divers.">
        <title>Resolving the Mortierellaceae phylogeny through synthesis of multi-gene phylogenetics and phylogenomics.</title>
        <authorList>
            <person name="Vandepol N."/>
            <person name="Liber J."/>
            <person name="Desiro A."/>
            <person name="Na H."/>
            <person name="Kennedy M."/>
            <person name="Barry K."/>
            <person name="Grigoriev I.V."/>
            <person name="Miller A.N."/>
            <person name="O'Donnell K."/>
            <person name="Stajich J.E."/>
            <person name="Bonito G."/>
        </authorList>
    </citation>
    <scope>NUCLEOTIDE SEQUENCE</scope>
    <source>
        <strain evidence="6">NRRL 28262</strain>
    </source>
</reference>
<evidence type="ECO:0000256" key="1">
    <source>
        <dbReference type="ARBA" id="ARBA00004127"/>
    </source>
</evidence>
<evidence type="ECO:0000256" key="2">
    <source>
        <dbReference type="ARBA" id="ARBA00022692"/>
    </source>
</evidence>
<proteinExistence type="predicted"/>
<feature type="transmembrane region" description="Helical" evidence="5">
    <location>
        <begin position="143"/>
        <end position="164"/>
    </location>
</feature>
<comment type="subcellular location">
    <subcellularLocation>
        <location evidence="1">Endomembrane system</location>
        <topology evidence="1">Multi-pass membrane protein</topology>
    </subcellularLocation>
</comment>
<evidence type="ECO:0000313" key="6">
    <source>
        <dbReference type="EMBL" id="KAG0274162.1"/>
    </source>
</evidence>
<dbReference type="PANTHER" id="PTHR10989">
    <property type="entry name" value="ANDROGEN-INDUCED PROTEIN 1-RELATED"/>
    <property type="match status" value="1"/>
</dbReference>
<dbReference type="AlphaFoldDB" id="A0AAD4H590"/>
<dbReference type="Pfam" id="PF04750">
    <property type="entry name" value="Far-17a_AIG1"/>
    <property type="match status" value="1"/>
</dbReference>
<evidence type="ECO:0000256" key="3">
    <source>
        <dbReference type="ARBA" id="ARBA00022989"/>
    </source>
</evidence>
<evidence type="ECO:0000313" key="7">
    <source>
        <dbReference type="Proteomes" id="UP001194580"/>
    </source>
</evidence>
<dbReference type="GO" id="GO:0012505">
    <property type="term" value="C:endomembrane system"/>
    <property type="evidence" value="ECO:0007669"/>
    <property type="project" value="UniProtKB-SubCell"/>
</dbReference>
<evidence type="ECO:0000256" key="5">
    <source>
        <dbReference type="SAM" id="Phobius"/>
    </source>
</evidence>
<dbReference type="InterPro" id="IPR006838">
    <property type="entry name" value="ADTRP_AIG1"/>
</dbReference>
<accession>A0AAD4H590</accession>
<organism evidence="6 7">
    <name type="scientific">Linnemannia exigua</name>
    <dbReference type="NCBI Taxonomy" id="604196"/>
    <lineage>
        <taxon>Eukaryota</taxon>
        <taxon>Fungi</taxon>
        <taxon>Fungi incertae sedis</taxon>
        <taxon>Mucoromycota</taxon>
        <taxon>Mortierellomycotina</taxon>
        <taxon>Mortierellomycetes</taxon>
        <taxon>Mortierellales</taxon>
        <taxon>Mortierellaceae</taxon>
        <taxon>Linnemannia</taxon>
    </lineage>
</organism>
<feature type="transmembrane region" description="Helical" evidence="5">
    <location>
        <begin position="40"/>
        <end position="62"/>
    </location>
</feature>
<keyword evidence="2 5" id="KW-0812">Transmembrane</keyword>
<evidence type="ECO:0000256" key="4">
    <source>
        <dbReference type="ARBA" id="ARBA00023136"/>
    </source>
</evidence>
<gene>
    <name evidence="6" type="ORF">BGZ95_010044</name>
</gene>
<protein>
    <submittedName>
        <fullName evidence="6">Uncharacterized protein</fullName>
    </submittedName>
</protein>
<keyword evidence="4 5" id="KW-0472">Membrane</keyword>
<dbReference type="GO" id="GO:0016020">
    <property type="term" value="C:membrane"/>
    <property type="evidence" value="ECO:0007669"/>
    <property type="project" value="InterPro"/>
</dbReference>
<keyword evidence="7" id="KW-1185">Reference proteome</keyword>
<feature type="transmembrane region" description="Helical" evidence="5">
    <location>
        <begin position="112"/>
        <end position="131"/>
    </location>
</feature>
<keyword evidence="3 5" id="KW-1133">Transmembrane helix</keyword>
<sequence>MVLKTMVRLAAFSSALFPILIVPTLKTKGLKNGFGGGTQYLTIVGLLVTMICIGLGIVGDVFNKPGLITLKNRILPMLVPVECVIGGLYWYLTLTNVYHIYPDGHKYLPFYIDIQMHGIPFLSGLVEMFYFSETLRIHRVMDICYFLLFAVFYSSWSSFCAHMDGEWPYPVLQNQKSDWDRYTMMFNATMVGLAIHAIVSEAHLRTRFQKALQ</sequence>
<feature type="transmembrane region" description="Helical" evidence="5">
    <location>
        <begin position="74"/>
        <end position="92"/>
    </location>
</feature>
<feature type="transmembrane region" description="Helical" evidence="5">
    <location>
        <begin position="184"/>
        <end position="204"/>
    </location>
</feature>
<dbReference type="Proteomes" id="UP001194580">
    <property type="component" value="Unassembled WGS sequence"/>
</dbReference>
<dbReference type="PANTHER" id="PTHR10989:SF16">
    <property type="entry name" value="AT02829P-RELATED"/>
    <property type="match status" value="1"/>
</dbReference>
<name>A0AAD4H590_9FUNG</name>
<dbReference type="EMBL" id="JAAAIL010000642">
    <property type="protein sequence ID" value="KAG0274162.1"/>
    <property type="molecule type" value="Genomic_DNA"/>
</dbReference>